<dbReference type="KEGG" id="aqu:109580743"/>
<feature type="region of interest" description="Disordered" evidence="1">
    <location>
        <begin position="489"/>
        <end position="544"/>
    </location>
</feature>
<dbReference type="CDD" id="cd00821">
    <property type="entry name" value="PH"/>
    <property type="match status" value="1"/>
</dbReference>
<dbReference type="InParanoid" id="A0A1X7VVS0"/>
<dbReference type="OrthoDB" id="10656582at2759"/>
<dbReference type="InterPro" id="IPR001849">
    <property type="entry name" value="PH_domain"/>
</dbReference>
<keyword evidence="4" id="KW-1185">Reference proteome</keyword>
<dbReference type="PANTHER" id="PTHR21258:SF62">
    <property type="entry name" value="INSULIN RECEPTOR SUBSTRATE 1"/>
    <property type="match status" value="1"/>
</dbReference>
<feature type="compositionally biased region" description="Basic residues" evidence="1">
    <location>
        <begin position="757"/>
        <end position="770"/>
    </location>
</feature>
<dbReference type="EnsemblMetazoa" id="XM_019994238.1">
    <property type="protein sequence ID" value="XP_019849797.1"/>
    <property type="gene ID" value="LOC109580743"/>
</dbReference>
<organism evidence="3">
    <name type="scientific">Amphimedon queenslandica</name>
    <name type="common">Sponge</name>
    <dbReference type="NCBI Taxonomy" id="400682"/>
    <lineage>
        <taxon>Eukaryota</taxon>
        <taxon>Metazoa</taxon>
        <taxon>Porifera</taxon>
        <taxon>Demospongiae</taxon>
        <taxon>Heteroscleromorpha</taxon>
        <taxon>Haplosclerida</taxon>
        <taxon>Niphatidae</taxon>
        <taxon>Amphimedon</taxon>
    </lineage>
</organism>
<proteinExistence type="predicted"/>
<dbReference type="Pfam" id="PF00169">
    <property type="entry name" value="PH"/>
    <property type="match status" value="1"/>
</dbReference>
<evidence type="ECO:0000313" key="4">
    <source>
        <dbReference type="Proteomes" id="UP000007879"/>
    </source>
</evidence>
<dbReference type="InterPro" id="IPR011993">
    <property type="entry name" value="PH-like_dom_sf"/>
</dbReference>
<evidence type="ECO:0000256" key="1">
    <source>
        <dbReference type="SAM" id="MobiDB-lite"/>
    </source>
</evidence>
<protein>
    <recommendedName>
        <fullName evidence="2">PH domain-containing protein</fullName>
    </recommendedName>
</protein>
<dbReference type="SMART" id="SM01244">
    <property type="entry name" value="IRS"/>
    <property type="match status" value="1"/>
</dbReference>
<dbReference type="GO" id="GO:0005737">
    <property type="term" value="C:cytoplasm"/>
    <property type="evidence" value="ECO:0007669"/>
    <property type="project" value="TreeGrafter"/>
</dbReference>
<feature type="region of interest" description="Disordered" evidence="1">
    <location>
        <begin position="446"/>
        <end position="473"/>
    </location>
</feature>
<name>A0A1X7VVS0_AMPQE</name>
<dbReference type="Pfam" id="PF02174">
    <property type="entry name" value="IRS"/>
    <property type="match status" value="1"/>
</dbReference>
<accession>A0A1X7VVS0</accession>
<dbReference type="EnsemblMetazoa" id="Aqu2.1.44203_001">
    <property type="protein sequence ID" value="Aqu2.1.44203_001"/>
    <property type="gene ID" value="Aqu2.1.44203"/>
</dbReference>
<dbReference type="SMART" id="SM00233">
    <property type="entry name" value="PH"/>
    <property type="match status" value="1"/>
</dbReference>
<feature type="region of interest" description="Disordered" evidence="1">
    <location>
        <begin position="377"/>
        <end position="408"/>
    </location>
</feature>
<dbReference type="PANTHER" id="PTHR21258">
    <property type="entry name" value="DOCKING PROTEIN RELATED"/>
    <property type="match status" value="1"/>
</dbReference>
<reference evidence="4" key="1">
    <citation type="journal article" date="2010" name="Nature">
        <title>The Amphimedon queenslandica genome and the evolution of animal complexity.</title>
        <authorList>
            <person name="Srivastava M."/>
            <person name="Simakov O."/>
            <person name="Chapman J."/>
            <person name="Fahey B."/>
            <person name="Gauthier M.E."/>
            <person name="Mitros T."/>
            <person name="Richards G.S."/>
            <person name="Conaco C."/>
            <person name="Dacre M."/>
            <person name="Hellsten U."/>
            <person name="Larroux C."/>
            <person name="Putnam N.H."/>
            <person name="Stanke M."/>
            <person name="Adamska M."/>
            <person name="Darling A."/>
            <person name="Degnan S.M."/>
            <person name="Oakley T.H."/>
            <person name="Plachetzki D.C."/>
            <person name="Zhai Y."/>
            <person name="Adamski M."/>
            <person name="Calcino A."/>
            <person name="Cummins S.F."/>
            <person name="Goodstein D.M."/>
            <person name="Harris C."/>
            <person name="Jackson D.J."/>
            <person name="Leys S.P."/>
            <person name="Shu S."/>
            <person name="Woodcroft B.J."/>
            <person name="Vervoort M."/>
            <person name="Kosik K.S."/>
            <person name="Manning G."/>
            <person name="Degnan B.M."/>
            <person name="Rokhsar D.S."/>
        </authorList>
    </citation>
    <scope>NUCLEOTIDE SEQUENCE [LARGE SCALE GENOMIC DNA]</scope>
</reference>
<feature type="compositionally biased region" description="Basic and acidic residues" evidence="1">
    <location>
        <begin position="397"/>
        <end position="408"/>
    </location>
</feature>
<feature type="region of interest" description="Disordered" evidence="1">
    <location>
        <begin position="224"/>
        <end position="298"/>
    </location>
</feature>
<gene>
    <name evidence="3" type="primary">109580743</name>
</gene>
<feature type="compositionally biased region" description="Polar residues" evidence="1">
    <location>
        <begin position="529"/>
        <end position="538"/>
    </location>
</feature>
<evidence type="ECO:0000313" key="3">
    <source>
        <dbReference type="EnsemblMetazoa" id="Aqu2.1.44203_001"/>
    </source>
</evidence>
<dbReference type="GO" id="GO:0007169">
    <property type="term" value="P:cell surface receptor protein tyrosine kinase signaling pathway"/>
    <property type="evidence" value="ECO:0007669"/>
    <property type="project" value="TreeGrafter"/>
</dbReference>
<dbReference type="AlphaFoldDB" id="A0A1X7VVS0"/>
<dbReference type="STRING" id="400682.A0A1X7VVS0"/>
<evidence type="ECO:0000259" key="2">
    <source>
        <dbReference type="PROSITE" id="PS50003"/>
    </source>
</evidence>
<dbReference type="SUPFAM" id="SSF50729">
    <property type="entry name" value="PH domain-like"/>
    <property type="match status" value="2"/>
</dbReference>
<dbReference type="Proteomes" id="UP000007879">
    <property type="component" value="Unassembled WGS sequence"/>
</dbReference>
<sequence length="770" mass="87090">MSAVDVEIVRAGHLRYKHLNPSARNVLEKARSPKEYWFVFRAGKGNQDRVLEYYLSERDSHKKSPKDRISLLSSQSVQLIGGEPKSFSITSNDGSVHTFESQTSHDAKEWVFALNAVLFGKGSDGRNIVRFYIEVWSCPQFRYSGPGILEVRDDQVIVWSQNEASEVVRWKMGHIRSFKAKLNHQLQINAGSRSTTGEGIFVFGTQESILITHTLETVIKNLAKKKASKPPQESKRVPPTPPPPYQSKWTQETLVRGRTDTKDQVPGFTDVPGLHGPNKSITEHHQAHPPSNPRAGDYDVLRSDNFSGSTENLDDVRNDGKPTIYGELSAYETLKALPTEPKRGRASYRKSEYQYTDTIPQLLPIPHCDTVNNEEEEFGEVRHVRSRNNSPRSSRNNSHEDLTRISDEKNTYSSITTENYAFLKPVEMPAGGAPPGLYGSLNFQEGEEENVTPRQPPRVLKINPSGSHDYDTLSPVINPLKKTEASSYDSLSFKGPVDHTPPHETYSTLSPENPNQPPLVPPRRKVTPDQPSYNRINSPPSPLPQVVREDIEILYEQPEPQVQHKPGRQVSPRVSPVMQRRIYQEYDEIKLPQEQNDYDEVALDETDTNHAKIPLPTAHPPIGEYSRFNRFQESGEGREVEHESLPYSHLSYNTDGQNSEENAPYNTLVHDIRHSELFDDRDYFDATHLVLNEQYSTSKSPGKLVDRDYFDPPPTSDKPEVKTRPPVPPRIKTQLSTSKTHDAPTESQQAQVLPPKPKPKPKPKKNIVAT</sequence>
<feature type="compositionally biased region" description="Low complexity" evidence="1">
    <location>
        <begin position="387"/>
        <end position="396"/>
    </location>
</feature>
<feature type="domain" description="PH" evidence="2">
    <location>
        <begin position="7"/>
        <end position="119"/>
    </location>
</feature>
<reference evidence="3" key="2">
    <citation type="submission" date="2017-05" db="UniProtKB">
        <authorList>
            <consortium name="EnsemblMetazoa"/>
        </authorList>
    </citation>
    <scope>IDENTIFICATION</scope>
</reference>
<dbReference type="InterPro" id="IPR050996">
    <property type="entry name" value="Docking_Protein_DOK"/>
</dbReference>
<dbReference type="Gene3D" id="2.30.29.30">
    <property type="entry name" value="Pleckstrin-homology domain (PH domain)/Phosphotyrosine-binding domain (PTB)"/>
    <property type="match status" value="2"/>
</dbReference>
<dbReference type="InterPro" id="IPR002404">
    <property type="entry name" value="IRS_PTB"/>
</dbReference>
<feature type="region of interest" description="Disordered" evidence="1">
    <location>
        <begin position="697"/>
        <end position="770"/>
    </location>
</feature>
<dbReference type="PROSITE" id="PS50003">
    <property type="entry name" value="PH_DOMAIN"/>
    <property type="match status" value="1"/>
</dbReference>